<keyword evidence="1" id="KW-0472">Membrane</keyword>
<name>A0AAP0G5W0_9ASPA</name>
<reference evidence="2 3" key="1">
    <citation type="journal article" date="2022" name="Nat. Plants">
        <title>Genomes of leafy and leafless Platanthera orchids illuminate the evolution of mycoheterotrophy.</title>
        <authorList>
            <person name="Li M.H."/>
            <person name="Liu K.W."/>
            <person name="Li Z."/>
            <person name="Lu H.C."/>
            <person name="Ye Q.L."/>
            <person name="Zhang D."/>
            <person name="Wang J.Y."/>
            <person name="Li Y.F."/>
            <person name="Zhong Z.M."/>
            <person name="Liu X."/>
            <person name="Yu X."/>
            <person name="Liu D.K."/>
            <person name="Tu X.D."/>
            <person name="Liu B."/>
            <person name="Hao Y."/>
            <person name="Liao X.Y."/>
            <person name="Jiang Y.T."/>
            <person name="Sun W.H."/>
            <person name="Chen J."/>
            <person name="Chen Y.Q."/>
            <person name="Ai Y."/>
            <person name="Zhai J.W."/>
            <person name="Wu S.S."/>
            <person name="Zhou Z."/>
            <person name="Hsiao Y.Y."/>
            <person name="Wu W.L."/>
            <person name="Chen Y.Y."/>
            <person name="Lin Y.F."/>
            <person name="Hsu J.L."/>
            <person name="Li C.Y."/>
            <person name="Wang Z.W."/>
            <person name="Zhao X."/>
            <person name="Zhong W.Y."/>
            <person name="Ma X.K."/>
            <person name="Ma L."/>
            <person name="Huang J."/>
            <person name="Chen G.Z."/>
            <person name="Huang M.Z."/>
            <person name="Huang L."/>
            <person name="Peng D.H."/>
            <person name="Luo Y.B."/>
            <person name="Zou S.Q."/>
            <person name="Chen S.P."/>
            <person name="Lan S."/>
            <person name="Tsai W.C."/>
            <person name="Van de Peer Y."/>
            <person name="Liu Z.J."/>
        </authorList>
    </citation>
    <scope>NUCLEOTIDE SEQUENCE [LARGE SCALE GENOMIC DNA]</scope>
    <source>
        <strain evidence="2">Lor287</strain>
    </source>
</reference>
<dbReference type="Proteomes" id="UP001418222">
    <property type="component" value="Unassembled WGS sequence"/>
</dbReference>
<evidence type="ECO:0000313" key="2">
    <source>
        <dbReference type="EMBL" id="KAK8939013.1"/>
    </source>
</evidence>
<dbReference type="EMBL" id="JBBWWQ010000009">
    <property type="protein sequence ID" value="KAK8939013.1"/>
    <property type="molecule type" value="Genomic_DNA"/>
</dbReference>
<gene>
    <name evidence="2" type="primary">NRT1.2</name>
    <name evidence="2" type="ORF">KSP39_PZI011036</name>
</gene>
<keyword evidence="3" id="KW-1185">Reference proteome</keyword>
<feature type="transmembrane region" description="Helical" evidence="1">
    <location>
        <begin position="57"/>
        <end position="76"/>
    </location>
</feature>
<dbReference type="InterPro" id="IPR036259">
    <property type="entry name" value="MFS_trans_sf"/>
</dbReference>
<keyword evidence="1" id="KW-0812">Transmembrane</keyword>
<feature type="transmembrane region" description="Helical" evidence="1">
    <location>
        <begin position="26"/>
        <end position="45"/>
    </location>
</feature>
<evidence type="ECO:0000313" key="3">
    <source>
        <dbReference type="Proteomes" id="UP001418222"/>
    </source>
</evidence>
<evidence type="ECO:0000256" key="1">
    <source>
        <dbReference type="SAM" id="Phobius"/>
    </source>
</evidence>
<dbReference type="Gene3D" id="1.20.1250.20">
    <property type="entry name" value="MFS general substrate transporter like domains"/>
    <property type="match status" value="1"/>
</dbReference>
<organism evidence="2 3">
    <name type="scientific">Platanthera zijinensis</name>
    <dbReference type="NCBI Taxonomy" id="2320716"/>
    <lineage>
        <taxon>Eukaryota</taxon>
        <taxon>Viridiplantae</taxon>
        <taxon>Streptophyta</taxon>
        <taxon>Embryophyta</taxon>
        <taxon>Tracheophyta</taxon>
        <taxon>Spermatophyta</taxon>
        <taxon>Magnoliopsida</taxon>
        <taxon>Liliopsida</taxon>
        <taxon>Asparagales</taxon>
        <taxon>Orchidaceae</taxon>
        <taxon>Orchidoideae</taxon>
        <taxon>Orchideae</taxon>
        <taxon>Orchidinae</taxon>
        <taxon>Platanthera</taxon>
    </lineage>
</organism>
<comment type="caution">
    <text evidence="2">The sequence shown here is derived from an EMBL/GenBank/DDBJ whole genome shotgun (WGS) entry which is preliminary data.</text>
</comment>
<sequence>MENLAFLANASNLVTYLERFMHFSPARSATAVTNFMGTAFLLALLGGFMSDAYLTTYVLYLLGTLIEFSVSAYPLILF</sequence>
<protein>
    <submittedName>
        <fullName evidence="2">Nitrate transporter 1.2</fullName>
    </submittedName>
</protein>
<accession>A0AAP0G5W0</accession>
<keyword evidence="1" id="KW-1133">Transmembrane helix</keyword>
<proteinExistence type="predicted"/>
<dbReference type="AlphaFoldDB" id="A0AAP0G5W0"/>